<dbReference type="Gene3D" id="3.40.50.2300">
    <property type="match status" value="1"/>
</dbReference>
<dbReference type="InterPro" id="IPR051819">
    <property type="entry name" value="PTS_sugar-specific_EIIB"/>
</dbReference>
<keyword evidence="3" id="KW-0762">Sugar transport</keyword>
<feature type="domain" description="PTS EIIB type-3" evidence="8">
    <location>
        <begin position="20"/>
        <end position="122"/>
    </location>
</feature>
<reference evidence="9 10" key="1">
    <citation type="submission" date="2021-03" db="EMBL/GenBank/DDBJ databases">
        <authorList>
            <person name="Gilmore M.S."/>
            <person name="Schwartzman J."/>
            <person name="Van Tyne D."/>
            <person name="Martin M."/>
            <person name="Earl A.M."/>
            <person name="Manson A.L."/>
            <person name="Straub T."/>
            <person name="Salamzade R."/>
            <person name="Saavedra J."/>
            <person name="Lebreton F."/>
            <person name="Prichula J."/>
            <person name="Schaufler K."/>
            <person name="Gaca A."/>
            <person name="Sgardioli B."/>
            <person name="Wagenaar J."/>
            <person name="Strong T."/>
        </authorList>
    </citation>
    <scope>NUCLEOTIDE SEQUENCE [LARGE SCALE GENOMIC DNA]</scope>
    <source>
        <strain evidence="9 10">DIV1094</strain>
    </source>
</reference>
<evidence type="ECO:0000313" key="9">
    <source>
        <dbReference type="EMBL" id="WYJ80370.1"/>
    </source>
</evidence>
<protein>
    <recommendedName>
        <fullName evidence="8">PTS EIIB type-3 domain-containing protein</fullName>
    </recommendedName>
</protein>
<keyword evidence="6" id="KW-0418">Kinase</keyword>
<keyword evidence="10" id="KW-1185">Reference proteome</keyword>
<comment type="caution">
    <text evidence="7">Lacks conserved residue(s) required for the propagation of feature annotation.</text>
</comment>
<keyword evidence="2" id="KW-0597">Phosphoprotein</keyword>
<evidence type="ECO:0000256" key="3">
    <source>
        <dbReference type="ARBA" id="ARBA00022597"/>
    </source>
</evidence>
<evidence type="ECO:0000256" key="5">
    <source>
        <dbReference type="ARBA" id="ARBA00022683"/>
    </source>
</evidence>
<keyword evidence="4" id="KW-0808">Transferase</keyword>
<reference evidence="9 10" key="2">
    <citation type="submission" date="2024-03" db="EMBL/GenBank/DDBJ databases">
        <title>The Genome Sequence of Enterococcus sp. DIV1094.</title>
        <authorList>
            <consortium name="The Broad Institute Genomics Platform"/>
            <consortium name="The Broad Institute Microbial Omics Core"/>
            <consortium name="The Broad Institute Genomic Center for Infectious Diseases"/>
            <person name="Earl A."/>
            <person name="Manson A."/>
            <person name="Gilmore M."/>
            <person name="Schwartman J."/>
            <person name="Shea T."/>
            <person name="Abouelleil A."/>
            <person name="Cao P."/>
            <person name="Chapman S."/>
            <person name="Cusick C."/>
            <person name="Young S."/>
            <person name="Neafsey D."/>
            <person name="Nusbaum C."/>
            <person name="Birren B."/>
        </authorList>
    </citation>
    <scope>NUCLEOTIDE SEQUENCE [LARGE SCALE GENOMIC DNA]</scope>
    <source>
        <strain evidence="9 10">DIV1094</strain>
    </source>
</reference>
<dbReference type="PANTHER" id="PTHR34581:SF2">
    <property type="entry name" value="PTS SYSTEM N,N'-DIACETYLCHITOBIOSE-SPECIFIC EIIB COMPONENT"/>
    <property type="match status" value="1"/>
</dbReference>
<proteinExistence type="predicted"/>
<dbReference type="PANTHER" id="PTHR34581">
    <property type="entry name" value="PTS SYSTEM N,N'-DIACETYLCHITOBIOSE-SPECIFIC EIIB COMPONENT"/>
    <property type="match status" value="1"/>
</dbReference>
<keyword evidence="1" id="KW-0813">Transport</keyword>
<evidence type="ECO:0000256" key="2">
    <source>
        <dbReference type="ARBA" id="ARBA00022553"/>
    </source>
</evidence>
<dbReference type="InterPro" id="IPR003501">
    <property type="entry name" value="PTS_EIIB_2/3"/>
</dbReference>
<keyword evidence="5" id="KW-0598">Phosphotransferase system</keyword>
<evidence type="ECO:0000259" key="8">
    <source>
        <dbReference type="PROSITE" id="PS51100"/>
    </source>
</evidence>
<dbReference type="EMBL" id="CP147250">
    <property type="protein sequence ID" value="WYJ80370.1"/>
    <property type="molecule type" value="Genomic_DNA"/>
</dbReference>
<dbReference type="InterPro" id="IPR013012">
    <property type="entry name" value="PTS_EIIB_3"/>
</dbReference>
<dbReference type="PROSITE" id="PS51100">
    <property type="entry name" value="PTS_EIIB_TYPE_3"/>
    <property type="match status" value="1"/>
</dbReference>
<dbReference type="InterPro" id="IPR036095">
    <property type="entry name" value="PTS_EIIB-like_sf"/>
</dbReference>
<evidence type="ECO:0000256" key="7">
    <source>
        <dbReference type="PROSITE-ProRule" id="PRU00423"/>
    </source>
</evidence>
<dbReference type="SUPFAM" id="SSF52794">
    <property type="entry name" value="PTS system IIB component-like"/>
    <property type="match status" value="1"/>
</dbReference>
<evidence type="ECO:0000256" key="4">
    <source>
        <dbReference type="ARBA" id="ARBA00022679"/>
    </source>
</evidence>
<gene>
    <name evidence="9" type="ORF">DOK79_001927</name>
</gene>
<dbReference type="Pfam" id="PF02302">
    <property type="entry name" value="PTS_IIB"/>
    <property type="match status" value="1"/>
</dbReference>
<sequence length="122" mass="14039">MKKETECLGEQKKEKQIILFGLTSMSADSTFYTNLLVTKMNNLAKKQQLLVQVEMHSISKLDEFAKAADIILLSPELSSMKEKIMEEYPAKVIQVIDKQEYGLFNAEKILKKLLILEDDQRI</sequence>
<accession>A0ABZ2SXA4</accession>
<dbReference type="Proteomes" id="UP000664360">
    <property type="component" value="Chromosome"/>
</dbReference>
<evidence type="ECO:0000256" key="6">
    <source>
        <dbReference type="ARBA" id="ARBA00022777"/>
    </source>
</evidence>
<evidence type="ECO:0000256" key="1">
    <source>
        <dbReference type="ARBA" id="ARBA00022448"/>
    </source>
</evidence>
<organism evidence="9 10">
    <name type="scientific">Candidatus Enterococcus mangumiae</name>
    <dbReference type="NCBI Taxonomy" id="2230878"/>
    <lineage>
        <taxon>Bacteria</taxon>
        <taxon>Bacillati</taxon>
        <taxon>Bacillota</taxon>
        <taxon>Bacilli</taxon>
        <taxon>Lactobacillales</taxon>
        <taxon>Enterococcaceae</taxon>
        <taxon>Enterococcus</taxon>
    </lineage>
</organism>
<dbReference type="RefSeq" id="WP_206853293.1">
    <property type="nucleotide sequence ID" value="NZ_CP147250.1"/>
</dbReference>
<name>A0ABZ2SXA4_9ENTE</name>
<evidence type="ECO:0000313" key="10">
    <source>
        <dbReference type="Proteomes" id="UP000664360"/>
    </source>
</evidence>